<accession>A0ACC2B1E7</accession>
<protein>
    <submittedName>
        <fullName evidence="1">Uncharacterized protein</fullName>
    </submittedName>
</protein>
<sequence length="410" mass="46357">MNPSRSNEKFAGERHFVTWTEQEDDILRDQVRMHGTDKWGIIATQLPSKTSRQCRRRWQMYLSSACKKGGWSPEEDHMLIEAHKKYGNRWTEIAKIMPGRTDNAVKNRFTSLCKKQAKEADYSPSQSSGECYSDEIKHTYKRSRELENHYDSITSNFSLGINKHIIYDAKQQLKQFDDVLHKENLEHERWISLRPGGFVSVDEEGAAALPGCELSAKVRKFTRQTATGVEVLPDAMQENNWRGLDWVPARGGRPNCYELSFCSVPSPTAGPQSGNSDSLVGLLLCPLERNLTAEQPKFQSQSAGGFSQVRGVKQFVSPTSKFSFLKSAAESALSPLRLAQFLVDGMPSPQFSDGEKQFLVNTFSDCPGQHPVNKSPHFRYRSSPFRSPFRQLSFSENLDHSTLVASHANR</sequence>
<dbReference type="Proteomes" id="UP001162992">
    <property type="component" value="Chromosome 18"/>
</dbReference>
<evidence type="ECO:0000313" key="2">
    <source>
        <dbReference type="Proteomes" id="UP001162992"/>
    </source>
</evidence>
<proteinExistence type="predicted"/>
<organism evidence="1 2">
    <name type="scientific">Diphasiastrum complanatum</name>
    <name type="common">Issler's clubmoss</name>
    <name type="synonym">Lycopodium complanatum</name>
    <dbReference type="NCBI Taxonomy" id="34168"/>
    <lineage>
        <taxon>Eukaryota</taxon>
        <taxon>Viridiplantae</taxon>
        <taxon>Streptophyta</taxon>
        <taxon>Embryophyta</taxon>
        <taxon>Tracheophyta</taxon>
        <taxon>Lycopodiopsida</taxon>
        <taxon>Lycopodiales</taxon>
        <taxon>Lycopodiaceae</taxon>
        <taxon>Lycopodioideae</taxon>
        <taxon>Diphasiastrum</taxon>
    </lineage>
</organism>
<comment type="caution">
    <text evidence="1">The sequence shown here is derived from an EMBL/GenBank/DDBJ whole genome shotgun (WGS) entry which is preliminary data.</text>
</comment>
<name>A0ACC2B1E7_DIPCM</name>
<evidence type="ECO:0000313" key="1">
    <source>
        <dbReference type="EMBL" id="KAJ7523277.1"/>
    </source>
</evidence>
<reference evidence="2" key="1">
    <citation type="journal article" date="2024" name="Proc. Natl. Acad. Sci. U.S.A.">
        <title>Extraordinary preservation of gene collinearity over three hundred million years revealed in homosporous lycophytes.</title>
        <authorList>
            <person name="Li C."/>
            <person name="Wickell D."/>
            <person name="Kuo L.Y."/>
            <person name="Chen X."/>
            <person name="Nie B."/>
            <person name="Liao X."/>
            <person name="Peng D."/>
            <person name="Ji J."/>
            <person name="Jenkins J."/>
            <person name="Williams M."/>
            <person name="Shu S."/>
            <person name="Plott C."/>
            <person name="Barry K."/>
            <person name="Rajasekar S."/>
            <person name="Grimwood J."/>
            <person name="Han X."/>
            <person name="Sun S."/>
            <person name="Hou Z."/>
            <person name="He W."/>
            <person name="Dai G."/>
            <person name="Sun C."/>
            <person name="Schmutz J."/>
            <person name="Leebens-Mack J.H."/>
            <person name="Li F.W."/>
            <person name="Wang L."/>
        </authorList>
    </citation>
    <scope>NUCLEOTIDE SEQUENCE [LARGE SCALE GENOMIC DNA]</scope>
    <source>
        <strain evidence="2">cv. PW_Plant_1</strain>
    </source>
</reference>
<dbReference type="EMBL" id="CM055109">
    <property type="protein sequence ID" value="KAJ7523277.1"/>
    <property type="molecule type" value="Genomic_DNA"/>
</dbReference>
<gene>
    <name evidence="1" type="ORF">O6H91_18G045000</name>
</gene>
<keyword evidence="2" id="KW-1185">Reference proteome</keyword>